<evidence type="ECO:0000313" key="3">
    <source>
        <dbReference type="EMBL" id="WAR01720.1"/>
    </source>
</evidence>
<dbReference type="SUPFAM" id="SSF50242">
    <property type="entry name" value="TIMP-like"/>
    <property type="match status" value="1"/>
</dbReference>
<keyword evidence="4" id="KW-1185">Reference proteome</keyword>
<dbReference type="PANTHER" id="PTHR11844:SF25">
    <property type="entry name" value="NTR DOMAIN-CONTAINING PROTEIN"/>
    <property type="match status" value="1"/>
</dbReference>
<accession>A0ABY7DYH9</accession>
<evidence type="ECO:0000256" key="1">
    <source>
        <dbReference type="ARBA" id="ARBA00004613"/>
    </source>
</evidence>
<evidence type="ECO:0000313" key="4">
    <source>
        <dbReference type="Proteomes" id="UP001164746"/>
    </source>
</evidence>
<organism evidence="3 4">
    <name type="scientific">Mya arenaria</name>
    <name type="common">Soft-shell clam</name>
    <dbReference type="NCBI Taxonomy" id="6604"/>
    <lineage>
        <taxon>Eukaryota</taxon>
        <taxon>Metazoa</taxon>
        <taxon>Spiralia</taxon>
        <taxon>Lophotrochozoa</taxon>
        <taxon>Mollusca</taxon>
        <taxon>Bivalvia</taxon>
        <taxon>Autobranchia</taxon>
        <taxon>Heteroconchia</taxon>
        <taxon>Euheterodonta</taxon>
        <taxon>Imparidentia</taxon>
        <taxon>Neoheterodontei</taxon>
        <taxon>Myida</taxon>
        <taxon>Myoidea</taxon>
        <taxon>Myidae</taxon>
        <taxon>Mya</taxon>
    </lineage>
</organism>
<comment type="subcellular location">
    <subcellularLocation>
        <location evidence="1">Secreted</location>
    </subcellularLocation>
</comment>
<evidence type="ECO:0008006" key="5">
    <source>
        <dbReference type="Google" id="ProtNLM"/>
    </source>
</evidence>
<dbReference type="Proteomes" id="UP001164746">
    <property type="component" value="Chromosome 4"/>
</dbReference>
<name>A0ABY7DYH9_MYAAR</name>
<evidence type="ECO:0000256" key="2">
    <source>
        <dbReference type="ARBA" id="ARBA00022525"/>
    </source>
</evidence>
<reference evidence="3" key="1">
    <citation type="submission" date="2022-11" db="EMBL/GenBank/DDBJ databases">
        <title>Centuries of genome instability and evolution in soft-shell clam transmissible cancer (bioRxiv).</title>
        <authorList>
            <person name="Hart S.F.M."/>
            <person name="Yonemitsu M.A."/>
            <person name="Giersch R.M."/>
            <person name="Beal B.F."/>
            <person name="Arriagada G."/>
            <person name="Davis B.W."/>
            <person name="Ostrander E.A."/>
            <person name="Goff S.P."/>
            <person name="Metzger M.J."/>
        </authorList>
    </citation>
    <scope>NUCLEOTIDE SEQUENCE</scope>
    <source>
        <strain evidence="3">MELC-2E11</strain>
        <tissue evidence="3">Siphon/mantle</tissue>
    </source>
</reference>
<proteinExistence type="predicted"/>
<dbReference type="InterPro" id="IPR008993">
    <property type="entry name" value="TIMP-like_OB-fold"/>
</dbReference>
<keyword evidence="2" id="KW-0964">Secreted</keyword>
<dbReference type="Gene3D" id="2.40.50.120">
    <property type="match status" value="1"/>
</dbReference>
<dbReference type="PANTHER" id="PTHR11844">
    <property type="entry name" value="METALLOPROTEASE INHIBITOR"/>
    <property type="match status" value="1"/>
</dbReference>
<sequence>MSRCVPSRRHCARYRRTYSDVCPCDVTCSSNTTYLVKRRFIPLLMIVILYLRISEGCRCGIIGEKARFCYAQSAIIGTVIQERRPDTENIVYTIWVQRNMKPVKIHSVIPIEVHTSSVSSMCGAQLEVGKTYLLAGGLHEGVHSLSVCHISREMSLLEAWNYVAPTCSIKKMMR</sequence>
<protein>
    <recommendedName>
        <fullName evidence="5">NTR domain-containing protein</fullName>
    </recommendedName>
</protein>
<dbReference type="Pfam" id="PF00965">
    <property type="entry name" value="TIMP"/>
    <property type="match status" value="1"/>
</dbReference>
<dbReference type="EMBL" id="CP111015">
    <property type="protein sequence ID" value="WAR01720.1"/>
    <property type="molecule type" value="Genomic_DNA"/>
</dbReference>
<dbReference type="InterPro" id="IPR001820">
    <property type="entry name" value="TIMP"/>
</dbReference>
<gene>
    <name evidence="3" type="ORF">MAR_008278</name>
</gene>